<dbReference type="PANTHER" id="PTHR43201:SF32">
    <property type="entry name" value="2-SUCCINYLBENZOATE--COA LIGASE, CHLOROPLASTIC_PEROXISOMAL"/>
    <property type="match status" value="1"/>
</dbReference>
<dbReference type="Pfam" id="PF13193">
    <property type="entry name" value="AMP-binding_C"/>
    <property type="match status" value="1"/>
</dbReference>
<dbReference type="InterPro" id="IPR000873">
    <property type="entry name" value="AMP-dep_synth/lig_dom"/>
</dbReference>
<accession>A0ABD3QWX8</accession>
<dbReference type="CDD" id="cd04433">
    <property type="entry name" value="AFD_class_I"/>
    <property type="match status" value="1"/>
</dbReference>
<evidence type="ECO:0000259" key="1">
    <source>
        <dbReference type="Pfam" id="PF00501"/>
    </source>
</evidence>
<gene>
    <name evidence="3" type="ORF">HJC23_006609</name>
</gene>
<keyword evidence="4" id="KW-1185">Reference proteome</keyword>
<dbReference type="PANTHER" id="PTHR43201">
    <property type="entry name" value="ACYL-COA SYNTHETASE"/>
    <property type="match status" value="1"/>
</dbReference>
<dbReference type="InterPro" id="IPR025110">
    <property type="entry name" value="AMP-bd_C"/>
</dbReference>
<dbReference type="Pfam" id="PF00501">
    <property type="entry name" value="AMP-binding"/>
    <property type="match status" value="1"/>
</dbReference>
<organism evidence="3 4">
    <name type="scientific">Cyclotella cryptica</name>
    <dbReference type="NCBI Taxonomy" id="29204"/>
    <lineage>
        <taxon>Eukaryota</taxon>
        <taxon>Sar</taxon>
        <taxon>Stramenopiles</taxon>
        <taxon>Ochrophyta</taxon>
        <taxon>Bacillariophyta</taxon>
        <taxon>Coscinodiscophyceae</taxon>
        <taxon>Thalassiosirophycidae</taxon>
        <taxon>Stephanodiscales</taxon>
        <taxon>Stephanodiscaceae</taxon>
        <taxon>Cyclotella</taxon>
    </lineage>
</organism>
<dbReference type="Gene3D" id="3.40.50.12780">
    <property type="entry name" value="N-terminal domain of ligase-like"/>
    <property type="match status" value="1"/>
</dbReference>
<reference evidence="3 4" key="1">
    <citation type="journal article" date="2020" name="G3 (Bethesda)">
        <title>Improved Reference Genome for Cyclotella cryptica CCMP332, a Model for Cell Wall Morphogenesis, Salinity Adaptation, and Lipid Production in Diatoms (Bacillariophyta).</title>
        <authorList>
            <person name="Roberts W.R."/>
            <person name="Downey K.M."/>
            <person name="Ruck E.C."/>
            <person name="Traller J.C."/>
            <person name="Alverson A.J."/>
        </authorList>
    </citation>
    <scope>NUCLEOTIDE SEQUENCE [LARGE SCALE GENOMIC DNA]</scope>
    <source>
        <strain evidence="3 4">CCMP332</strain>
    </source>
</reference>
<feature type="domain" description="AMP-dependent synthetase/ligase" evidence="1">
    <location>
        <begin position="261"/>
        <end position="534"/>
    </location>
</feature>
<comment type="caution">
    <text evidence="3">The sequence shown here is derived from an EMBL/GenBank/DDBJ whole genome shotgun (WGS) entry which is preliminary data.</text>
</comment>
<proteinExistence type="predicted"/>
<feature type="domain" description="AMP-binding enzyme C-terminal" evidence="2">
    <location>
        <begin position="589"/>
        <end position="675"/>
    </location>
</feature>
<dbReference type="AlphaFoldDB" id="A0ABD3QWX8"/>
<sequence>MITIAELLKEASPSPSSPLLYIHQDHVDDAVRECTYPSTYRSPYMILTYEQFWDVTGRHKEWLMAQIHRVRLECRLNDFTHGNGADSTTGSDGVAVASLGKQTSGFKDIIVAYLSENSPDLLMNLLGCMDLTDKHYCNTNSGPLPAMMNVRWTPLEIARVLSPRAMTDDRTSACHSRRNDRDALRSILSSSMHVTVILYGEGYEKAATEAITYLNNTEDSTEESTSVGNSPMTQPRHRAVAFPLPYLTKNYDQKCISSKAKTVGLKAKDSFNLSPHSCISNDESILLFTSGTSSSLGIPKGVRLSHRSLFVQALAKTQSPCFYDRETVLTANTVSLFHIGGLSSLLAVILGGGRLAFPSHTFDGLNRKGFQPEMVLESLKARLTSEATGVNTLVVVPAMLHSIFEVIERNHTSQIFPYVRLVLVGGQSIGNGRLYKQTRRYFPSARIVQTYACTEAGSSITFEDLGINNKSDTNAEPEDAVIDGAICVGHPPPHIQIGIFETFTQSLPSQQHLLPHGKMGIIGTRGPHTMLGYWSRDESSSSTSNQSIQDGWLFTSDLGYLSPKSGKLFFCGRVNDVIRTGGESVLATEVERVLSMHPEILECAVFALADEKFGECISAAVVSKTFLPHSGVDLMESDELRDEIRRHCANHQLAGFKRPRRVFYMKSLPRNSSGKVLKRKIARLCSQQANSIRCRL</sequence>
<dbReference type="SUPFAM" id="SSF56801">
    <property type="entry name" value="Acetyl-CoA synthetase-like"/>
    <property type="match status" value="1"/>
</dbReference>
<evidence type="ECO:0000313" key="4">
    <source>
        <dbReference type="Proteomes" id="UP001516023"/>
    </source>
</evidence>
<dbReference type="EMBL" id="JABMIG020000005">
    <property type="protein sequence ID" value="KAL3804837.1"/>
    <property type="molecule type" value="Genomic_DNA"/>
</dbReference>
<dbReference type="Proteomes" id="UP001516023">
    <property type="component" value="Unassembled WGS sequence"/>
</dbReference>
<dbReference type="InterPro" id="IPR042099">
    <property type="entry name" value="ANL_N_sf"/>
</dbReference>
<dbReference type="Gene3D" id="3.30.300.30">
    <property type="match status" value="1"/>
</dbReference>
<evidence type="ECO:0000259" key="2">
    <source>
        <dbReference type="Pfam" id="PF13193"/>
    </source>
</evidence>
<protein>
    <submittedName>
        <fullName evidence="3">Uncharacterized protein</fullName>
    </submittedName>
</protein>
<evidence type="ECO:0000313" key="3">
    <source>
        <dbReference type="EMBL" id="KAL3804837.1"/>
    </source>
</evidence>
<name>A0ABD3QWX8_9STRA</name>
<dbReference type="InterPro" id="IPR045851">
    <property type="entry name" value="AMP-bd_C_sf"/>
</dbReference>